<protein>
    <recommendedName>
        <fullName evidence="6">Bola-like protein</fullName>
    </recommendedName>
</protein>
<evidence type="ECO:0000256" key="2">
    <source>
        <dbReference type="RuleBase" id="RU003860"/>
    </source>
</evidence>
<feature type="region of interest" description="Disordered" evidence="3">
    <location>
        <begin position="28"/>
        <end position="48"/>
    </location>
</feature>
<dbReference type="AlphaFoldDB" id="A0A8K0NNJ9"/>
<comment type="similarity">
    <text evidence="1 2">Belongs to the BolA/IbaG family.</text>
</comment>
<dbReference type="Proteomes" id="UP000812966">
    <property type="component" value="Unassembled WGS sequence"/>
</dbReference>
<keyword evidence="5" id="KW-1185">Reference proteome</keyword>
<dbReference type="GO" id="GO:0005759">
    <property type="term" value="C:mitochondrial matrix"/>
    <property type="evidence" value="ECO:0007669"/>
    <property type="project" value="TreeGrafter"/>
</dbReference>
<evidence type="ECO:0000256" key="1">
    <source>
        <dbReference type="ARBA" id="ARBA00005578"/>
    </source>
</evidence>
<dbReference type="Pfam" id="PF01722">
    <property type="entry name" value="BolA"/>
    <property type="match status" value="1"/>
</dbReference>
<name>A0A8K0NNJ9_9TREE</name>
<sequence>MFSRSTSLLRSSLRTPLTSRSFASTTVLRNSTANASQSTHDAQQARDDGEQKIYDKLKNKFSPKTLDVMDVSGGCGSFYAIHISSALFKGLTTIKQHRLVNECLKEEVKDIHGLQVSGPMHTLLLLTSI</sequence>
<proteinExistence type="inferred from homology"/>
<dbReference type="EMBL" id="JABELV010000054">
    <property type="protein sequence ID" value="KAG7549042.1"/>
    <property type="molecule type" value="Genomic_DNA"/>
</dbReference>
<dbReference type="InterPro" id="IPR002634">
    <property type="entry name" value="BolA"/>
</dbReference>
<feature type="compositionally biased region" description="Polar residues" evidence="3">
    <location>
        <begin position="28"/>
        <end position="42"/>
    </location>
</feature>
<dbReference type="PANTHER" id="PTHR46188:SF1">
    <property type="entry name" value="BOLA-LIKE PROTEIN 3"/>
    <property type="match status" value="1"/>
</dbReference>
<dbReference type="InterPro" id="IPR036065">
    <property type="entry name" value="BolA-like_sf"/>
</dbReference>
<dbReference type="InterPro" id="IPR052275">
    <property type="entry name" value="Mt_Fe-S_assembly_factor"/>
</dbReference>
<reference evidence="4" key="1">
    <citation type="submission" date="2020-04" db="EMBL/GenBank/DDBJ databases">
        <title>Analysis of mating type loci in Filobasidium floriforme.</title>
        <authorList>
            <person name="Nowrousian M."/>
        </authorList>
    </citation>
    <scope>NUCLEOTIDE SEQUENCE</scope>
    <source>
        <strain evidence="4">CBS 6242</strain>
    </source>
</reference>
<dbReference type="Gene3D" id="3.10.20.90">
    <property type="entry name" value="Phosphatidylinositol 3-kinase Catalytic Subunit, Chain A, domain 1"/>
    <property type="match status" value="1"/>
</dbReference>
<comment type="caution">
    <text evidence="4">The sequence shown here is derived from an EMBL/GenBank/DDBJ whole genome shotgun (WGS) entry which is preliminary data.</text>
</comment>
<dbReference type="SUPFAM" id="SSF82657">
    <property type="entry name" value="BolA-like"/>
    <property type="match status" value="1"/>
</dbReference>
<evidence type="ECO:0008006" key="6">
    <source>
        <dbReference type="Google" id="ProtNLM"/>
    </source>
</evidence>
<evidence type="ECO:0000313" key="5">
    <source>
        <dbReference type="Proteomes" id="UP000812966"/>
    </source>
</evidence>
<accession>A0A8K0NNJ9</accession>
<evidence type="ECO:0000313" key="4">
    <source>
        <dbReference type="EMBL" id="KAG7549042.1"/>
    </source>
</evidence>
<gene>
    <name evidence="4" type="ORF">FFLO_03078</name>
</gene>
<organism evidence="4 5">
    <name type="scientific">Filobasidium floriforme</name>
    <dbReference type="NCBI Taxonomy" id="5210"/>
    <lineage>
        <taxon>Eukaryota</taxon>
        <taxon>Fungi</taxon>
        <taxon>Dikarya</taxon>
        <taxon>Basidiomycota</taxon>
        <taxon>Agaricomycotina</taxon>
        <taxon>Tremellomycetes</taxon>
        <taxon>Filobasidiales</taxon>
        <taxon>Filobasidiaceae</taxon>
        <taxon>Filobasidium</taxon>
    </lineage>
</organism>
<dbReference type="PANTHER" id="PTHR46188">
    <property type="entry name" value="BOLA-LIKE PROTEIN 3"/>
    <property type="match status" value="1"/>
</dbReference>
<evidence type="ECO:0000256" key="3">
    <source>
        <dbReference type="SAM" id="MobiDB-lite"/>
    </source>
</evidence>